<evidence type="ECO:0000256" key="1">
    <source>
        <dbReference type="ARBA" id="ARBA00009156"/>
    </source>
</evidence>
<organism evidence="7 8">
    <name type="scientific">Candidatus Limosilactobacillus merdipullorum</name>
    <dbReference type="NCBI Taxonomy" id="2838653"/>
    <lineage>
        <taxon>Bacteria</taxon>
        <taxon>Bacillati</taxon>
        <taxon>Bacillota</taxon>
        <taxon>Bacilli</taxon>
        <taxon>Lactobacillales</taxon>
        <taxon>Lactobacillaceae</taxon>
        <taxon>Limosilactobacillus</taxon>
    </lineage>
</organism>
<evidence type="ECO:0000256" key="3">
    <source>
        <dbReference type="ARBA" id="ARBA00022777"/>
    </source>
</evidence>
<dbReference type="PIRSF" id="PIRSF000538">
    <property type="entry name" value="GlpK"/>
    <property type="match status" value="1"/>
</dbReference>
<comment type="caution">
    <text evidence="7">The sequence shown here is derived from an EMBL/GenBank/DDBJ whole genome shotgun (WGS) entry which is preliminary data.</text>
</comment>
<dbReference type="InterPro" id="IPR018485">
    <property type="entry name" value="FGGY_C"/>
</dbReference>
<dbReference type="InterPro" id="IPR018483">
    <property type="entry name" value="Carb_kinase_FGGY_CS"/>
</dbReference>
<dbReference type="Pfam" id="PF02782">
    <property type="entry name" value="FGGY_C"/>
    <property type="match status" value="1"/>
</dbReference>
<comment type="similarity">
    <text evidence="1 4">Belongs to the FGGY kinase family.</text>
</comment>
<keyword evidence="2 4" id="KW-0808">Transferase</keyword>
<accession>A0A9D1QQ34</accession>
<dbReference type="PANTHER" id="PTHR43095">
    <property type="entry name" value="SUGAR KINASE"/>
    <property type="match status" value="1"/>
</dbReference>
<dbReference type="EMBL" id="DXGK01000036">
    <property type="protein sequence ID" value="HIW70135.1"/>
    <property type="molecule type" value="Genomic_DNA"/>
</dbReference>
<evidence type="ECO:0000313" key="7">
    <source>
        <dbReference type="EMBL" id="HIW70135.1"/>
    </source>
</evidence>
<feature type="domain" description="Carbohydrate kinase FGGY C-terminal" evidence="6">
    <location>
        <begin position="257"/>
        <end position="448"/>
    </location>
</feature>
<evidence type="ECO:0000256" key="2">
    <source>
        <dbReference type="ARBA" id="ARBA00022679"/>
    </source>
</evidence>
<evidence type="ECO:0000259" key="6">
    <source>
        <dbReference type="Pfam" id="PF02782"/>
    </source>
</evidence>
<dbReference type="InterPro" id="IPR043129">
    <property type="entry name" value="ATPase_NBD"/>
</dbReference>
<evidence type="ECO:0000256" key="4">
    <source>
        <dbReference type="RuleBase" id="RU003733"/>
    </source>
</evidence>
<dbReference type="PANTHER" id="PTHR43095:SF2">
    <property type="entry name" value="GLUCONOKINASE"/>
    <property type="match status" value="1"/>
</dbReference>
<reference evidence="7" key="1">
    <citation type="journal article" date="2021" name="PeerJ">
        <title>Extensive microbial diversity within the chicken gut microbiome revealed by metagenomics and culture.</title>
        <authorList>
            <person name="Gilroy R."/>
            <person name="Ravi A."/>
            <person name="Getino M."/>
            <person name="Pursley I."/>
            <person name="Horton D.L."/>
            <person name="Alikhan N.F."/>
            <person name="Baker D."/>
            <person name="Gharbi K."/>
            <person name="Hall N."/>
            <person name="Watson M."/>
            <person name="Adriaenssens E.M."/>
            <person name="Foster-Nyarko E."/>
            <person name="Jarju S."/>
            <person name="Secka A."/>
            <person name="Antonio M."/>
            <person name="Oren A."/>
            <person name="Chaudhuri R.R."/>
            <person name="La Ragione R."/>
            <person name="Hildebrand F."/>
            <person name="Pallen M.J."/>
        </authorList>
    </citation>
    <scope>NUCLEOTIDE SEQUENCE</scope>
    <source>
        <strain evidence="7">ChiHejej3B27-2180</strain>
    </source>
</reference>
<evidence type="ECO:0000259" key="5">
    <source>
        <dbReference type="Pfam" id="PF00370"/>
    </source>
</evidence>
<keyword evidence="3 4" id="KW-0418">Kinase</keyword>
<proteinExistence type="inferred from homology"/>
<dbReference type="CDD" id="cd07770">
    <property type="entry name" value="ASKHA_NBD_FGGY_GntK"/>
    <property type="match status" value="1"/>
</dbReference>
<dbReference type="InterPro" id="IPR050406">
    <property type="entry name" value="FGGY_Carb_Kinase"/>
</dbReference>
<dbReference type="SUPFAM" id="SSF53067">
    <property type="entry name" value="Actin-like ATPase domain"/>
    <property type="match status" value="2"/>
</dbReference>
<reference evidence="7" key="2">
    <citation type="submission" date="2021-04" db="EMBL/GenBank/DDBJ databases">
        <authorList>
            <person name="Gilroy R."/>
        </authorList>
    </citation>
    <scope>NUCLEOTIDE SEQUENCE</scope>
    <source>
        <strain evidence="7">ChiHejej3B27-2180</strain>
    </source>
</reference>
<dbReference type="GO" id="GO:0016301">
    <property type="term" value="F:kinase activity"/>
    <property type="evidence" value="ECO:0007669"/>
    <property type="project" value="UniProtKB-KW"/>
</dbReference>
<protein>
    <submittedName>
        <fullName evidence="7">Gluconokinase</fullName>
    </submittedName>
</protein>
<dbReference type="Gene3D" id="3.30.420.40">
    <property type="match status" value="2"/>
</dbReference>
<dbReference type="Proteomes" id="UP000886878">
    <property type="component" value="Unassembled WGS sequence"/>
</dbReference>
<dbReference type="AlphaFoldDB" id="A0A9D1QQ34"/>
<sequence length="512" mass="55737">MSYYLGVDVGTTTTRAVVYDQHAHKIREASQTYPLYRQANGMAEQEPQQLVEAVINVINQVVDESSINTADLAAVGFSSSNQSIILLDEHYQPLTRLITWADTRAAKVAKRVQQSLTAQPLYSRTGTPVHPMSPLIKLMWLQEDHPELMKKTAYVAGVKSFLFHQLFGCFKVDISIASSTGLFNIAKTEWDSEALKMAGITTDQLPEVVSGTAQQQGLLPKMAAQLHIPADVPFVFGAYDGAMTNVGVGATAEDTVAITIGSSAGVRVITDHPVIDPEQRLFCYCLDEGKWVVGGPLNNGGAVFDWAVRHLVDTNAVRNSDGDQFDVANSVIAETPVGAHGLIFHPFLGGERAPLWDANARGSFSGLTPLHTRADMLRSVMEGITMNIATVFQVLCELVGRPKSVTATGGFSRSLVWRQMLADVLNTKVKVPQHFAAAALGAAGMAMKSTGLINDVADISHHDISIEEYQPKPEAVDIYQQVLPIFTQLEGFLAPSYQSLSSLQERLSHYER</sequence>
<feature type="domain" description="Carbohydrate kinase FGGY N-terminal" evidence="5">
    <location>
        <begin position="3"/>
        <end position="247"/>
    </location>
</feature>
<dbReference type="GO" id="GO:0005975">
    <property type="term" value="P:carbohydrate metabolic process"/>
    <property type="evidence" value="ECO:0007669"/>
    <property type="project" value="InterPro"/>
</dbReference>
<dbReference type="PROSITE" id="PS00445">
    <property type="entry name" value="FGGY_KINASES_2"/>
    <property type="match status" value="1"/>
</dbReference>
<dbReference type="InterPro" id="IPR000577">
    <property type="entry name" value="Carb_kinase_FGGY"/>
</dbReference>
<gene>
    <name evidence="7" type="ORF">H9876_01955</name>
</gene>
<dbReference type="GO" id="GO:0016773">
    <property type="term" value="F:phosphotransferase activity, alcohol group as acceptor"/>
    <property type="evidence" value="ECO:0007669"/>
    <property type="project" value="InterPro"/>
</dbReference>
<name>A0A9D1QQ34_9LACO</name>
<dbReference type="Pfam" id="PF00370">
    <property type="entry name" value="FGGY_N"/>
    <property type="match status" value="1"/>
</dbReference>
<dbReference type="InterPro" id="IPR018484">
    <property type="entry name" value="FGGY_N"/>
</dbReference>
<evidence type="ECO:0000313" key="8">
    <source>
        <dbReference type="Proteomes" id="UP000886878"/>
    </source>
</evidence>